<protein>
    <submittedName>
        <fullName evidence="1">Uncharacterized protein</fullName>
    </submittedName>
</protein>
<dbReference type="EMBL" id="JAVIIW010000004">
    <property type="protein sequence ID" value="MDX8477798.1"/>
    <property type="molecule type" value="Genomic_DNA"/>
</dbReference>
<proteinExistence type="predicted"/>
<organism evidence="1 2">
    <name type="scientific">Mesorhizobium album</name>
    <dbReference type="NCBI Taxonomy" id="3072314"/>
    <lineage>
        <taxon>Bacteria</taxon>
        <taxon>Pseudomonadati</taxon>
        <taxon>Pseudomonadota</taxon>
        <taxon>Alphaproteobacteria</taxon>
        <taxon>Hyphomicrobiales</taxon>
        <taxon>Phyllobacteriaceae</taxon>
        <taxon>Mesorhizobium</taxon>
    </lineage>
</organism>
<accession>A0ABU4XT37</accession>
<keyword evidence="2" id="KW-1185">Reference proteome</keyword>
<dbReference type="Proteomes" id="UP001287059">
    <property type="component" value="Unassembled WGS sequence"/>
</dbReference>
<gene>
    <name evidence="1" type="ORF">RFN28_04795</name>
</gene>
<comment type="caution">
    <text evidence="1">The sequence shown here is derived from an EMBL/GenBank/DDBJ whole genome shotgun (WGS) entry which is preliminary data.</text>
</comment>
<sequence length="56" mass="5994">MAVDPLAFFAALIPGDPNEPLEVLSLVNAFHQRNAICALVCQAIPDKERSDDGGDQ</sequence>
<dbReference type="RefSeq" id="WP_320286233.1">
    <property type="nucleotide sequence ID" value="NZ_JAVIIW010000004.1"/>
</dbReference>
<reference evidence="1 2" key="1">
    <citation type="submission" date="2023-08" db="EMBL/GenBank/DDBJ databases">
        <title>Implementing the SeqCode for naming new Mesorhizobium species isolated from Vachellia karroo root nodules.</title>
        <authorList>
            <person name="Van Lill M."/>
        </authorList>
    </citation>
    <scope>NUCLEOTIDE SEQUENCE [LARGE SCALE GENOMIC DNA]</scope>
    <source>
        <strain evidence="1 2">VK24D</strain>
    </source>
</reference>
<evidence type="ECO:0000313" key="2">
    <source>
        <dbReference type="Proteomes" id="UP001287059"/>
    </source>
</evidence>
<evidence type="ECO:0000313" key="1">
    <source>
        <dbReference type="EMBL" id="MDX8477798.1"/>
    </source>
</evidence>
<name>A0ABU4XT37_9HYPH</name>